<feature type="signal peptide" evidence="1">
    <location>
        <begin position="1"/>
        <end position="37"/>
    </location>
</feature>
<dbReference type="Proteomes" id="UP000886829">
    <property type="component" value="Unassembled WGS sequence"/>
</dbReference>
<organism evidence="2 3">
    <name type="scientific">Candidatus Anaerobiospirillum pullistercoris</name>
    <dbReference type="NCBI Taxonomy" id="2838452"/>
    <lineage>
        <taxon>Bacteria</taxon>
        <taxon>Pseudomonadati</taxon>
        <taxon>Pseudomonadota</taxon>
        <taxon>Gammaproteobacteria</taxon>
        <taxon>Aeromonadales</taxon>
        <taxon>Succinivibrionaceae</taxon>
        <taxon>Anaerobiospirillum</taxon>
    </lineage>
</organism>
<reference evidence="2" key="1">
    <citation type="journal article" date="2021" name="PeerJ">
        <title>Extensive microbial diversity within the chicken gut microbiome revealed by metagenomics and culture.</title>
        <authorList>
            <person name="Gilroy R."/>
            <person name="Ravi A."/>
            <person name="Getino M."/>
            <person name="Pursley I."/>
            <person name="Horton D.L."/>
            <person name="Alikhan N.F."/>
            <person name="Baker D."/>
            <person name="Gharbi K."/>
            <person name="Hall N."/>
            <person name="Watson M."/>
            <person name="Adriaenssens E.M."/>
            <person name="Foster-Nyarko E."/>
            <person name="Jarju S."/>
            <person name="Secka A."/>
            <person name="Antonio M."/>
            <person name="Oren A."/>
            <person name="Chaudhuri R.R."/>
            <person name="La Ragione R."/>
            <person name="Hildebrand F."/>
            <person name="Pallen M.J."/>
        </authorList>
    </citation>
    <scope>NUCLEOTIDE SEQUENCE</scope>
    <source>
        <strain evidence="2">USASDec5-558</strain>
    </source>
</reference>
<proteinExistence type="predicted"/>
<dbReference type="AlphaFoldDB" id="A0A9D1WF57"/>
<reference evidence="2" key="2">
    <citation type="submission" date="2021-04" db="EMBL/GenBank/DDBJ databases">
        <authorList>
            <person name="Gilroy R."/>
        </authorList>
    </citation>
    <scope>NUCLEOTIDE SEQUENCE</scope>
    <source>
        <strain evidence="2">USASDec5-558</strain>
    </source>
</reference>
<gene>
    <name evidence="2" type="ORF">H9850_09575</name>
</gene>
<dbReference type="EMBL" id="DXEV01000189">
    <property type="protein sequence ID" value="HIX57702.1"/>
    <property type="molecule type" value="Genomic_DNA"/>
</dbReference>
<comment type="caution">
    <text evidence="2">The sequence shown here is derived from an EMBL/GenBank/DDBJ whole genome shotgun (WGS) entry which is preliminary data.</text>
</comment>
<feature type="chain" id="PRO_5039483372" description="Outer membrane protein beta-barrel domain-containing protein" evidence="1">
    <location>
        <begin position="38"/>
        <end position="299"/>
    </location>
</feature>
<name>A0A9D1WF57_9GAMM</name>
<evidence type="ECO:0008006" key="4">
    <source>
        <dbReference type="Google" id="ProtNLM"/>
    </source>
</evidence>
<evidence type="ECO:0000313" key="2">
    <source>
        <dbReference type="EMBL" id="HIX57702.1"/>
    </source>
</evidence>
<protein>
    <recommendedName>
        <fullName evidence="4">Outer membrane protein beta-barrel domain-containing protein</fullName>
    </recommendedName>
</protein>
<keyword evidence="1" id="KW-0732">Signal</keyword>
<sequence>MKKAQLLKQKTMTGLAAMATSAALLVAPLTTASVAEAATFGPLSINANYTGTDSADIKGTNGDLSTQTFTFDASYGFATFIYSNTQYDFSGVGEDPFDSLEKVAVDLHHNGYITSNLAYGVGLTLGALYEEDFDVGDSYNVSPRVTFGWTFSNGMTAFFGGYANFNGADNVYLPIIGLKLGDEKDLGWIGSLAYPATMVQYRFNSLLAVGASFMTVRDTYHLDDDVSVKGNWADGYLREESYGVGVHATLTPLQHLKLTAGIFSYFDREFKVYDNGGDEIDSFETDNSYGAFVRGGFVF</sequence>
<accession>A0A9D1WF57</accession>
<evidence type="ECO:0000313" key="3">
    <source>
        <dbReference type="Proteomes" id="UP000886829"/>
    </source>
</evidence>
<evidence type="ECO:0000256" key="1">
    <source>
        <dbReference type="SAM" id="SignalP"/>
    </source>
</evidence>